<reference evidence="1 2" key="1">
    <citation type="submission" date="2016-10" db="EMBL/GenBank/DDBJ databases">
        <authorList>
            <person name="Varghese N."/>
            <person name="Submissions S."/>
        </authorList>
    </citation>
    <scope>NUCLEOTIDE SEQUENCE [LARGE SCALE GENOMIC DNA]</scope>
    <source>
        <strain evidence="1 2">DSM 21822</strain>
    </source>
</reference>
<accession>A0A1I4F894</accession>
<dbReference type="EMBL" id="FOSL01000038">
    <property type="protein sequence ID" value="SFL13749.1"/>
    <property type="molecule type" value="Genomic_DNA"/>
</dbReference>
<dbReference type="RefSeq" id="WP_149764052.1">
    <property type="nucleotide sequence ID" value="NZ_BSPE01000004.1"/>
</dbReference>
<proteinExistence type="predicted"/>
<evidence type="ECO:0000313" key="1">
    <source>
        <dbReference type="EMBL" id="SFL13749.1"/>
    </source>
</evidence>
<protein>
    <submittedName>
        <fullName evidence="1">Uncharacterized protein</fullName>
    </submittedName>
</protein>
<dbReference type="Proteomes" id="UP000323300">
    <property type="component" value="Unassembled WGS sequence"/>
</dbReference>
<keyword evidence="2" id="KW-1185">Reference proteome</keyword>
<dbReference type="AlphaFoldDB" id="A0A1I4F894"/>
<evidence type="ECO:0000313" key="2">
    <source>
        <dbReference type="Proteomes" id="UP000323300"/>
    </source>
</evidence>
<name>A0A1I4F894_9HYPH</name>
<sequence length="435" mass="49217">MGKLIDDKAKLELHRLLTAAENRESLYVSTALFSAILAAGQVTGISIKQLEKKGSQGSETAEIGEFFLDIAIDLVITGLGGKVLQTGLEKVLRPLIRSKQAYFIFPSTPTGRVGGHRVWPVAQANLSAKALRKAQALARVKLEDHFTDMVNSNDFEAFKTVPLAIGNAVLLKTSETVSSKVNLPATTPPPSEAREGDLPSVQVLQSAHNHYIRQTTAVTHVYGELKGALQYTKIDTDLAKEWTAFLTDNIAEGYDETSLLAYRDHLFRYYEFVIWAHSTDLASLSSVMNTHVPHLMGEERETQFVEDIDNYKLIDQRSERTVYRFPGFAPNYQDALNRYGGVIKERIISIPKDKLEYWIKRFPYNFDDVRGPTVLERFQNYYRNYQSDRQKAGMRVAAYEFVLKAFESCDGNIRDRFRKLRDHRALLRASDIAQP</sequence>
<gene>
    <name evidence="1" type="ORF">SAMN04488498_13834</name>
</gene>
<organism evidence="1 2">
    <name type="scientific">Neomesorhizobium albiziae</name>
    <dbReference type="NCBI Taxonomy" id="335020"/>
    <lineage>
        <taxon>Bacteria</taxon>
        <taxon>Pseudomonadati</taxon>
        <taxon>Pseudomonadota</taxon>
        <taxon>Alphaproteobacteria</taxon>
        <taxon>Hyphomicrobiales</taxon>
        <taxon>Phyllobacteriaceae</taxon>
        <taxon>Neomesorhizobium</taxon>
    </lineage>
</organism>